<protein>
    <recommendedName>
        <fullName evidence="11">Phosphoglucomutase</fullName>
        <ecNumber evidence="6">5.4.2.2</ecNumber>
    </recommendedName>
    <alternativeName>
        <fullName evidence="13">Alpha-phosphoglucomutase</fullName>
    </alternativeName>
    <alternativeName>
        <fullName evidence="12">Glucose phosphomutase</fullName>
    </alternativeName>
</protein>
<reference evidence="20" key="1">
    <citation type="submission" date="2017-02" db="EMBL/GenBank/DDBJ databases">
        <authorList>
            <person name="Varghese N."/>
            <person name="Submissions S."/>
        </authorList>
    </citation>
    <scope>NUCLEOTIDE SEQUENCE [LARGE SCALE GENOMIC DNA]</scope>
    <source>
        <strain evidence="20">DSM 16521</strain>
    </source>
</reference>
<dbReference type="InterPro" id="IPR005844">
    <property type="entry name" value="A-D-PHexomutase_a/b/a-I"/>
</dbReference>
<proteinExistence type="inferred from homology"/>
<keyword evidence="8 14" id="KW-0479">Metal-binding</keyword>
<dbReference type="RefSeq" id="WP_078666221.1">
    <property type="nucleotide sequence ID" value="NZ_FUXM01000033.1"/>
</dbReference>
<comment type="similarity">
    <text evidence="5 14">Belongs to the phosphohexose mutase family.</text>
</comment>
<comment type="pathway">
    <text evidence="3">Glycolipid metabolism; diglucosyl-diacylglycerol biosynthesis.</text>
</comment>
<keyword evidence="20" id="KW-1185">Reference proteome</keyword>
<evidence type="ECO:0000256" key="4">
    <source>
        <dbReference type="ARBA" id="ARBA00005189"/>
    </source>
</evidence>
<dbReference type="Pfam" id="PF00408">
    <property type="entry name" value="PGM_PMM_IV"/>
    <property type="match status" value="1"/>
</dbReference>
<dbReference type="InterPro" id="IPR036900">
    <property type="entry name" value="A-D-PHexomutase_C_sf"/>
</dbReference>
<evidence type="ECO:0000313" key="19">
    <source>
        <dbReference type="EMBL" id="SKA17711.1"/>
    </source>
</evidence>
<accession>A0A1T4RPX5</accession>
<dbReference type="InterPro" id="IPR005846">
    <property type="entry name" value="A-D-PHexomutase_a/b/a-III"/>
</dbReference>
<dbReference type="Gene3D" id="3.40.120.10">
    <property type="entry name" value="Alpha-D-Glucose-1,6-Bisphosphate, subunit A, domain 3"/>
    <property type="match status" value="3"/>
</dbReference>
<keyword evidence="10" id="KW-0413">Isomerase</keyword>
<evidence type="ECO:0000256" key="1">
    <source>
        <dbReference type="ARBA" id="ARBA00000443"/>
    </source>
</evidence>
<evidence type="ECO:0000256" key="14">
    <source>
        <dbReference type="RuleBase" id="RU004326"/>
    </source>
</evidence>
<dbReference type="InterPro" id="IPR005843">
    <property type="entry name" value="A-D-PHexomutase_C"/>
</dbReference>
<evidence type="ECO:0000259" key="17">
    <source>
        <dbReference type="Pfam" id="PF02879"/>
    </source>
</evidence>
<evidence type="ECO:0000256" key="6">
    <source>
        <dbReference type="ARBA" id="ARBA00012728"/>
    </source>
</evidence>
<dbReference type="GO" id="GO:0000287">
    <property type="term" value="F:magnesium ion binding"/>
    <property type="evidence" value="ECO:0007669"/>
    <property type="project" value="InterPro"/>
</dbReference>
<evidence type="ECO:0000259" key="15">
    <source>
        <dbReference type="Pfam" id="PF00408"/>
    </source>
</evidence>
<dbReference type="Gene3D" id="3.30.310.50">
    <property type="entry name" value="Alpha-D-phosphohexomutase, C-terminal domain"/>
    <property type="match status" value="1"/>
</dbReference>
<name>A0A1T4RPX5_9FIRM</name>
<dbReference type="GO" id="GO:0004614">
    <property type="term" value="F:phosphoglucomutase activity"/>
    <property type="evidence" value="ECO:0007669"/>
    <property type="project" value="UniProtKB-EC"/>
</dbReference>
<dbReference type="GO" id="GO:0006166">
    <property type="term" value="P:purine ribonucleoside salvage"/>
    <property type="evidence" value="ECO:0007669"/>
    <property type="project" value="TreeGrafter"/>
</dbReference>
<keyword evidence="7" id="KW-0597">Phosphoprotein</keyword>
<organism evidence="19 20">
    <name type="scientific">Carboxydocella sporoproducens DSM 16521</name>
    <dbReference type="NCBI Taxonomy" id="1121270"/>
    <lineage>
        <taxon>Bacteria</taxon>
        <taxon>Bacillati</taxon>
        <taxon>Bacillota</taxon>
        <taxon>Clostridia</taxon>
        <taxon>Eubacteriales</taxon>
        <taxon>Clostridiales Family XVI. Incertae Sedis</taxon>
        <taxon>Carboxydocella</taxon>
    </lineage>
</organism>
<dbReference type="InterPro" id="IPR016066">
    <property type="entry name" value="A-D-PHexomutase_CS"/>
</dbReference>
<evidence type="ECO:0000259" key="16">
    <source>
        <dbReference type="Pfam" id="PF02878"/>
    </source>
</evidence>
<evidence type="ECO:0000256" key="10">
    <source>
        <dbReference type="ARBA" id="ARBA00023235"/>
    </source>
</evidence>
<dbReference type="PRINTS" id="PR00509">
    <property type="entry name" value="PGMPMM"/>
</dbReference>
<feature type="domain" description="Alpha-D-phosphohexomutase alpha/beta/alpha" evidence="18">
    <location>
        <begin position="260"/>
        <end position="366"/>
    </location>
</feature>
<sequence>MSIRFGTDGWRGEIGIDFILANVHQAIIAVGNFFFHKYRQGVLLLIGYDTRFQAQRFARYCAEQLSWLGHRVLLANKPITTPVLSHAIRHLQAAGGIMLTASHNPPQWLGIKIKNEYGSSAPASDTAWIETLIGKETKPFAKGCWQIKDFDEVYLQAIHNRVGAVFMNQPGQKVIVDCLYGSGQGYFPRLLANYGWQVKEIHAEINPAFGGLNPEPIAANLRDLQKAVLQQQTVGLALDGDGDRLGVVIESGEIITAQDIFLLLLYHLVENKQKCGKVIKTFSTTAKVDLLARLYNLELIVTPIGFKHIAPLLIQEEKVVIGGEESGGFGFPDFLPERDGIFSGLNLLELQLISRESLPNLLNQLKQKLGPWHYQRLDLVCSPEQLECWHHKLNTIPAKIGEKIKRQEKMDGIKVHFSSGAWLLFRFSGTEPVLRLYCEGENPAEVDYLLSAAQDWLND</sequence>
<dbReference type="EC" id="5.4.2.2" evidence="6"/>
<dbReference type="Proteomes" id="UP000189933">
    <property type="component" value="Unassembled WGS sequence"/>
</dbReference>
<feature type="domain" description="Alpha-D-phosphohexomutase C-terminal" evidence="15">
    <location>
        <begin position="409"/>
        <end position="449"/>
    </location>
</feature>
<dbReference type="OrthoDB" id="9806956at2"/>
<dbReference type="EMBL" id="FUXM01000033">
    <property type="protein sequence ID" value="SKA17711.1"/>
    <property type="molecule type" value="Genomic_DNA"/>
</dbReference>
<evidence type="ECO:0000256" key="9">
    <source>
        <dbReference type="ARBA" id="ARBA00022842"/>
    </source>
</evidence>
<comment type="pathway">
    <text evidence="4">Lipid metabolism.</text>
</comment>
<evidence type="ECO:0000256" key="5">
    <source>
        <dbReference type="ARBA" id="ARBA00010231"/>
    </source>
</evidence>
<feature type="domain" description="Alpha-D-phosphohexomutase alpha/beta/alpha" evidence="17">
    <location>
        <begin position="154"/>
        <end position="252"/>
    </location>
</feature>
<dbReference type="AlphaFoldDB" id="A0A1T4RPX5"/>
<dbReference type="SUPFAM" id="SSF55957">
    <property type="entry name" value="Phosphoglucomutase, C-terminal domain"/>
    <property type="match status" value="1"/>
</dbReference>
<keyword evidence="9 14" id="KW-0460">Magnesium</keyword>
<dbReference type="PROSITE" id="PS00710">
    <property type="entry name" value="PGM_PMM"/>
    <property type="match status" value="1"/>
</dbReference>
<dbReference type="InterPro" id="IPR016055">
    <property type="entry name" value="A-D-PHexomutase_a/b/a-I/II/III"/>
</dbReference>
<dbReference type="PANTHER" id="PTHR45745:SF1">
    <property type="entry name" value="PHOSPHOGLUCOMUTASE 2B-RELATED"/>
    <property type="match status" value="1"/>
</dbReference>
<evidence type="ECO:0000313" key="20">
    <source>
        <dbReference type="Proteomes" id="UP000189933"/>
    </source>
</evidence>
<evidence type="ECO:0000256" key="8">
    <source>
        <dbReference type="ARBA" id="ARBA00022723"/>
    </source>
</evidence>
<gene>
    <name evidence="19" type="ORF">SAMN02745885_02211</name>
</gene>
<dbReference type="SUPFAM" id="SSF53738">
    <property type="entry name" value="Phosphoglucomutase, first 3 domains"/>
    <property type="match status" value="2"/>
</dbReference>
<evidence type="ECO:0000256" key="7">
    <source>
        <dbReference type="ARBA" id="ARBA00022553"/>
    </source>
</evidence>
<dbReference type="GO" id="GO:0008973">
    <property type="term" value="F:phosphopentomutase activity"/>
    <property type="evidence" value="ECO:0007669"/>
    <property type="project" value="TreeGrafter"/>
</dbReference>
<evidence type="ECO:0000256" key="2">
    <source>
        <dbReference type="ARBA" id="ARBA00001946"/>
    </source>
</evidence>
<evidence type="ECO:0000256" key="12">
    <source>
        <dbReference type="ARBA" id="ARBA00041398"/>
    </source>
</evidence>
<evidence type="ECO:0000256" key="11">
    <source>
        <dbReference type="ARBA" id="ARBA00039995"/>
    </source>
</evidence>
<evidence type="ECO:0000259" key="18">
    <source>
        <dbReference type="Pfam" id="PF02880"/>
    </source>
</evidence>
<dbReference type="PANTHER" id="PTHR45745">
    <property type="entry name" value="PHOSPHOMANNOMUTASE 45A"/>
    <property type="match status" value="1"/>
</dbReference>
<dbReference type="Pfam" id="PF02880">
    <property type="entry name" value="PGM_PMM_III"/>
    <property type="match status" value="1"/>
</dbReference>
<dbReference type="Pfam" id="PF02879">
    <property type="entry name" value="PGM_PMM_II"/>
    <property type="match status" value="1"/>
</dbReference>
<dbReference type="InterPro" id="IPR005841">
    <property type="entry name" value="Alpha-D-phosphohexomutase_SF"/>
</dbReference>
<evidence type="ECO:0000256" key="3">
    <source>
        <dbReference type="ARBA" id="ARBA00005164"/>
    </source>
</evidence>
<comment type="cofactor">
    <cofactor evidence="2">
        <name>Mg(2+)</name>
        <dbReference type="ChEBI" id="CHEBI:18420"/>
    </cofactor>
</comment>
<dbReference type="Pfam" id="PF02878">
    <property type="entry name" value="PGM_PMM_I"/>
    <property type="match status" value="1"/>
</dbReference>
<dbReference type="InterPro" id="IPR005845">
    <property type="entry name" value="A-D-PHexomutase_a/b/a-II"/>
</dbReference>
<evidence type="ECO:0000256" key="13">
    <source>
        <dbReference type="ARBA" id="ARBA00041467"/>
    </source>
</evidence>
<dbReference type="GO" id="GO:0005975">
    <property type="term" value="P:carbohydrate metabolic process"/>
    <property type="evidence" value="ECO:0007669"/>
    <property type="project" value="InterPro"/>
</dbReference>
<comment type="catalytic activity">
    <reaction evidence="1">
        <text>alpha-D-glucose 1-phosphate = alpha-D-glucose 6-phosphate</text>
        <dbReference type="Rhea" id="RHEA:23536"/>
        <dbReference type="ChEBI" id="CHEBI:58225"/>
        <dbReference type="ChEBI" id="CHEBI:58601"/>
        <dbReference type="EC" id="5.4.2.2"/>
    </reaction>
</comment>
<feature type="domain" description="Alpha-D-phosphohexomutase alpha/beta/alpha" evidence="16">
    <location>
        <begin position="4"/>
        <end position="138"/>
    </location>
</feature>